<dbReference type="PANTHER" id="PTHR47234">
    <property type="match status" value="1"/>
</dbReference>
<keyword evidence="4 8" id="KW-0812">Transmembrane</keyword>
<dbReference type="InterPro" id="IPR012910">
    <property type="entry name" value="Plug_dom"/>
</dbReference>
<evidence type="ECO:0000256" key="3">
    <source>
        <dbReference type="ARBA" id="ARBA00022452"/>
    </source>
</evidence>
<keyword evidence="14" id="KW-0675">Receptor</keyword>
<dbReference type="GO" id="GO:0009279">
    <property type="term" value="C:cell outer membrane"/>
    <property type="evidence" value="ECO:0007669"/>
    <property type="project" value="UniProtKB-SubCell"/>
</dbReference>
<evidence type="ECO:0000313" key="14">
    <source>
        <dbReference type="EMBL" id="GAM01661.1"/>
    </source>
</evidence>
<evidence type="ECO:0000259" key="12">
    <source>
        <dbReference type="Pfam" id="PF00593"/>
    </source>
</evidence>
<proteinExistence type="inferred from homology"/>
<evidence type="ECO:0000256" key="6">
    <source>
        <dbReference type="ARBA" id="ARBA00023136"/>
    </source>
</evidence>
<dbReference type="Pfam" id="PF07715">
    <property type="entry name" value="Plug"/>
    <property type="match status" value="1"/>
</dbReference>
<evidence type="ECO:0000256" key="8">
    <source>
        <dbReference type="PROSITE-ProRule" id="PRU01360"/>
    </source>
</evidence>
<feature type="compositionally biased region" description="Basic and acidic residues" evidence="10">
    <location>
        <begin position="64"/>
        <end position="76"/>
    </location>
</feature>
<dbReference type="PROSITE" id="PS52016">
    <property type="entry name" value="TONB_DEPENDENT_REC_3"/>
    <property type="match status" value="1"/>
</dbReference>
<evidence type="ECO:0000256" key="4">
    <source>
        <dbReference type="ARBA" id="ARBA00022692"/>
    </source>
</evidence>
<dbReference type="Gene3D" id="2.40.170.20">
    <property type="entry name" value="TonB-dependent receptor, beta-barrel domain"/>
    <property type="match status" value="1"/>
</dbReference>
<accession>A0A0A1W961</accession>
<gene>
    <name evidence="14" type="ORF">SP5_068_00290</name>
</gene>
<evidence type="ECO:0000256" key="5">
    <source>
        <dbReference type="ARBA" id="ARBA00023077"/>
    </source>
</evidence>
<feature type="domain" description="TonB-dependent receptor-like beta-barrel" evidence="12">
    <location>
        <begin position="462"/>
        <end position="1008"/>
    </location>
</feature>
<evidence type="ECO:0000256" key="7">
    <source>
        <dbReference type="ARBA" id="ARBA00023237"/>
    </source>
</evidence>
<dbReference type="SUPFAM" id="SSF56935">
    <property type="entry name" value="Porins"/>
    <property type="match status" value="1"/>
</dbReference>
<keyword evidence="7 8" id="KW-0998">Cell outer membrane</keyword>
<dbReference type="InterPro" id="IPR037066">
    <property type="entry name" value="Plug_dom_sf"/>
</dbReference>
<dbReference type="AlphaFoldDB" id="A0A0A1W961"/>
<organism evidence="14 15">
    <name type="scientific">Sphingomonas parapaucimobilis NBRC 15100</name>
    <dbReference type="NCBI Taxonomy" id="1219049"/>
    <lineage>
        <taxon>Bacteria</taxon>
        <taxon>Pseudomonadati</taxon>
        <taxon>Pseudomonadota</taxon>
        <taxon>Alphaproteobacteria</taxon>
        <taxon>Sphingomonadales</taxon>
        <taxon>Sphingomonadaceae</taxon>
        <taxon>Sphingomonas</taxon>
    </lineage>
</organism>
<comment type="caution">
    <text evidence="14">The sequence shown here is derived from an EMBL/GenBank/DDBJ whole genome shotgun (WGS) entry which is preliminary data.</text>
</comment>
<keyword evidence="2 8" id="KW-0813">Transport</keyword>
<dbReference type="Proteomes" id="UP000032305">
    <property type="component" value="Unassembled WGS sequence"/>
</dbReference>
<evidence type="ECO:0000256" key="10">
    <source>
        <dbReference type="SAM" id="MobiDB-lite"/>
    </source>
</evidence>
<evidence type="ECO:0000256" key="1">
    <source>
        <dbReference type="ARBA" id="ARBA00004571"/>
    </source>
</evidence>
<dbReference type="EMBL" id="BBPI01000068">
    <property type="protein sequence ID" value="GAM01661.1"/>
    <property type="molecule type" value="Genomic_DNA"/>
</dbReference>
<evidence type="ECO:0000256" key="9">
    <source>
        <dbReference type="RuleBase" id="RU003357"/>
    </source>
</evidence>
<comment type="similarity">
    <text evidence="8 9">Belongs to the TonB-dependent receptor family.</text>
</comment>
<protein>
    <submittedName>
        <fullName evidence="14">Putative TonB-dependent receptor</fullName>
    </submittedName>
</protein>
<evidence type="ECO:0000259" key="13">
    <source>
        <dbReference type="Pfam" id="PF07715"/>
    </source>
</evidence>
<feature type="region of interest" description="Disordered" evidence="10">
    <location>
        <begin position="51"/>
        <end position="93"/>
    </location>
</feature>
<feature type="compositionally biased region" description="Polar residues" evidence="10">
    <location>
        <begin position="51"/>
        <end position="63"/>
    </location>
</feature>
<feature type="transmembrane region" description="Helical" evidence="11">
    <location>
        <begin position="32"/>
        <end position="51"/>
    </location>
</feature>
<evidence type="ECO:0000313" key="15">
    <source>
        <dbReference type="Proteomes" id="UP000032305"/>
    </source>
</evidence>
<keyword evidence="5 9" id="KW-0798">TonB box</keyword>
<evidence type="ECO:0000256" key="2">
    <source>
        <dbReference type="ARBA" id="ARBA00022448"/>
    </source>
</evidence>
<evidence type="ECO:0000256" key="11">
    <source>
        <dbReference type="SAM" id="Phobius"/>
    </source>
</evidence>
<keyword evidence="15" id="KW-1185">Reference proteome</keyword>
<comment type="subcellular location">
    <subcellularLocation>
        <location evidence="1 8">Cell outer membrane</location>
        <topology evidence="1 8">Multi-pass membrane protein</topology>
    </subcellularLocation>
</comment>
<keyword evidence="6 8" id="KW-0472">Membrane</keyword>
<dbReference type="InterPro" id="IPR036942">
    <property type="entry name" value="Beta-barrel_TonB_sf"/>
</dbReference>
<dbReference type="Gene3D" id="2.170.130.10">
    <property type="entry name" value="TonB-dependent receptor, plug domain"/>
    <property type="match status" value="1"/>
</dbReference>
<keyword evidence="3 8" id="KW-1134">Transmembrane beta strand</keyword>
<dbReference type="InterPro" id="IPR000531">
    <property type="entry name" value="Beta-barrel_TonB"/>
</dbReference>
<dbReference type="InterPro" id="IPR039426">
    <property type="entry name" value="TonB-dep_rcpt-like"/>
</dbReference>
<reference evidence="14 15" key="1">
    <citation type="submission" date="2014-11" db="EMBL/GenBank/DDBJ databases">
        <title>Whole genome shotgun sequence of Sphingomonas parapaucimobilis NBRC 15100.</title>
        <authorList>
            <person name="Katano-Makiyama Y."/>
            <person name="Hosoyama A."/>
            <person name="Hashimoto M."/>
            <person name="Hosoyama Y."/>
            <person name="Noguchi M."/>
            <person name="Numata M."/>
            <person name="Tsuchikane K."/>
            <person name="Hirakata S."/>
            <person name="Uohara A."/>
            <person name="Shimodaira J."/>
            <person name="Ohji S."/>
            <person name="Ichikawa N."/>
            <person name="Kimura A."/>
            <person name="Yamazoe A."/>
            <person name="Fujita N."/>
        </authorList>
    </citation>
    <scope>NUCLEOTIDE SEQUENCE [LARGE SCALE GENOMIC DNA]</scope>
    <source>
        <strain evidence="14 15">NBRC 15100</strain>
    </source>
</reference>
<keyword evidence="11" id="KW-1133">Transmembrane helix</keyword>
<name>A0A0A1W961_9SPHN</name>
<dbReference type="PANTHER" id="PTHR47234:SF2">
    <property type="entry name" value="TONB-DEPENDENT RECEPTOR"/>
    <property type="match status" value="1"/>
</dbReference>
<dbReference type="eggNOG" id="COG4771">
    <property type="taxonomic scope" value="Bacteria"/>
</dbReference>
<dbReference type="Pfam" id="PF00593">
    <property type="entry name" value="TonB_dep_Rec_b-barrel"/>
    <property type="match status" value="1"/>
</dbReference>
<feature type="domain" description="TonB-dependent receptor plug" evidence="13">
    <location>
        <begin position="110"/>
        <end position="217"/>
    </location>
</feature>
<dbReference type="eggNOG" id="COG4206">
    <property type="taxonomic scope" value="Bacteria"/>
</dbReference>
<sequence length="1053" mass="114070">MAADDIGKDKPIRLNERSAIIKFIKGEYMKNIGFLFATSAVMAICTVPAAAQSNQGQTQQSTDDAAKSESRKNAEREDIESDARGQAQGADTASGDVVVTGSRIVNPNLASAAPIQAVSAQEIKLSGAVNVEDVLNRLPQVVPYAPQADDEGNGTGRINLRNIGGSGGAALILLDGMRLGGQVSADINTIPPALIQRVDVLTGGAAAVYGPDALTGVVNFVLKKNFEGVQVDANYGFFNHLNRRNIVTDTAQSRGFAYPLGMTNDGGRATINVTAGTRLFDDRLSLSGYFSYRHTDNLPYTSRSTQACHLLQAGIDGALSCDTTLYSPNGVIQRLNDGAMFTNARDGSRTFRPFNNTQDATTDRQNRMDSSYQMLRGNERYNAGGFLSFKATDWAELYGSYMYTKNRSQGTYSPATAPIQARDGGYQLNCNNPLMSAQQAQTLCGAAAGTSATVPIDFGYRFAKLPTQTIDYQQFYNRAALGVRGDFGGAWHYDVGGVWAKALLKSAINRNWDPSLDNIAKALNVVNVNGVPTCVSKVNGTDPNCVPLDIFQGGNSDRASYNYIFQWAPNGPTRNVRYFLDGQANISGDLGHYGIRSPLATDGMQVSFGAEIRRDIATNFTSAAYNSIIQNTPNPSSSARGTQTAKELATEIQLPLVQDQSWTHLLGFSGGYRASNYSTSSRTFFSTWKLEGTWAPTRDIRFRVARNFASRAPNVFEATSNINYGRNINFRDPCGANPNGGAPVASKEICALQPGFQPSTYGSADLNCPQEGCIYRFGAVDPKLGPQTANTLTYGLVLTPRFLPRFSFSVDHYEIRYTNQIVDLDQDSVYANCLGYAKDPTELNRISCQQFVRNGQGKLFGSINNPNSGFVSSMVLNVPNQTGTTGYDFQAHYDLPVASGTFATDFNGGLVTSAASVANQSGSVGYFGDGVGNPIPKWRHNLRGTFTGAEGLFQLSLNWRYISATESGTLRTQAQKTFARIPNYSYFDLAANVNIAKRMTLGVTINNLLDKDPPIIPARGGALTYSINGWQNSPVNFYDIYGRYIQFSVTTNF</sequence>